<feature type="domain" description="Major facilitator superfamily (MFS) profile" evidence="8">
    <location>
        <begin position="12"/>
        <end position="400"/>
    </location>
</feature>
<dbReference type="PANTHER" id="PTHR43414">
    <property type="entry name" value="MULTIDRUG RESISTANCE PROTEIN MDTG"/>
    <property type="match status" value="1"/>
</dbReference>
<feature type="transmembrane region" description="Helical" evidence="7">
    <location>
        <begin position="288"/>
        <end position="306"/>
    </location>
</feature>
<dbReference type="RefSeq" id="WP_057748060.1">
    <property type="nucleotide sequence ID" value="NZ_AZER01000004.1"/>
</dbReference>
<dbReference type="STRING" id="1423746.FD27_GL001625"/>
<proteinExistence type="predicted"/>
<dbReference type="PRINTS" id="PR01035">
    <property type="entry name" value="TCRTETA"/>
</dbReference>
<dbReference type="Pfam" id="PF07690">
    <property type="entry name" value="MFS_1"/>
    <property type="match status" value="1"/>
</dbReference>
<keyword evidence="2" id="KW-0813">Transport</keyword>
<dbReference type="EMBL" id="AZER01000004">
    <property type="protein sequence ID" value="KRL28627.1"/>
    <property type="molecule type" value="Genomic_DNA"/>
</dbReference>
<dbReference type="OrthoDB" id="65739at2"/>
<feature type="transmembrane region" description="Helical" evidence="7">
    <location>
        <begin position="12"/>
        <end position="31"/>
    </location>
</feature>
<keyword evidence="4 7" id="KW-0812">Transmembrane</keyword>
<evidence type="ECO:0000313" key="9">
    <source>
        <dbReference type="EMBL" id="KRL28627.1"/>
    </source>
</evidence>
<feature type="transmembrane region" description="Helical" evidence="7">
    <location>
        <begin position="253"/>
        <end position="276"/>
    </location>
</feature>
<dbReference type="InterPro" id="IPR036259">
    <property type="entry name" value="MFS_trans_sf"/>
</dbReference>
<feature type="transmembrane region" description="Helical" evidence="7">
    <location>
        <begin position="172"/>
        <end position="191"/>
    </location>
</feature>
<accession>A0A0R1PHR7</accession>
<dbReference type="PROSITE" id="PS50850">
    <property type="entry name" value="MFS"/>
    <property type="match status" value="1"/>
</dbReference>
<evidence type="ECO:0000256" key="6">
    <source>
        <dbReference type="ARBA" id="ARBA00023136"/>
    </source>
</evidence>
<evidence type="ECO:0000313" key="10">
    <source>
        <dbReference type="Proteomes" id="UP000051445"/>
    </source>
</evidence>
<keyword evidence="10" id="KW-1185">Reference proteome</keyword>
<feature type="transmembrane region" description="Helical" evidence="7">
    <location>
        <begin position="51"/>
        <end position="71"/>
    </location>
</feature>
<dbReference type="InterPro" id="IPR020846">
    <property type="entry name" value="MFS_dom"/>
</dbReference>
<dbReference type="Proteomes" id="UP000051445">
    <property type="component" value="Unassembled WGS sequence"/>
</dbReference>
<dbReference type="InterPro" id="IPR001958">
    <property type="entry name" value="Tet-R_TetA/multi-R_MdtG-like"/>
</dbReference>
<organism evidence="9 10">
    <name type="scientific">Limosilactobacillus frumenti DSM 13145</name>
    <dbReference type="NCBI Taxonomy" id="1423746"/>
    <lineage>
        <taxon>Bacteria</taxon>
        <taxon>Bacillati</taxon>
        <taxon>Bacillota</taxon>
        <taxon>Bacilli</taxon>
        <taxon>Lactobacillales</taxon>
        <taxon>Lactobacillaceae</taxon>
        <taxon>Limosilactobacillus</taxon>
    </lineage>
</organism>
<dbReference type="PANTHER" id="PTHR43414:SF6">
    <property type="entry name" value="MULTIDRUG RESISTANCE PROTEIN MDTG"/>
    <property type="match status" value="1"/>
</dbReference>
<keyword evidence="3" id="KW-1003">Cell membrane</keyword>
<dbReference type="SUPFAM" id="SSF103473">
    <property type="entry name" value="MFS general substrate transporter"/>
    <property type="match status" value="1"/>
</dbReference>
<keyword evidence="6 7" id="KW-0472">Membrane</keyword>
<gene>
    <name evidence="9" type="ORF">FD27_GL001625</name>
</gene>
<evidence type="ECO:0000256" key="4">
    <source>
        <dbReference type="ARBA" id="ARBA00022692"/>
    </source>
</evidence>
<sequence>MAQTKVPIWKRNLRVLAVAVFIAGIAFSEVMPFLPLYISALGHFSRQQLNMWSGLVFSGIYFVSALISPWWGKLADKKGRKLMILRASLGMSIVLAAMGLVTNVWQLFLLRMTQGFFAGFVSNSNALIATETPKEKSGQALGTMTASFTAGNLLGPFVGGALASIFNYRVTFFITGLLLLIAFLLSLLFVHEDDFRPVTRKDLASTKGVIKALQYPQMIFGLLLTTLIIQAATNSINPIVSLYVKQLMHNHGNVVFLAGVIAALPGIATFLAASRFGAIGDRVGTHKVIVTGFIGATILFFLTAFVRNPVELGILRFLVGFTDACLFPQVQTMLTKNSPSMVTGRIFSWNQSAMYIGNIIGPLLGSTIAGISSYSMVFIVTALIVVLNLILFRMNVIKFIK</sequence>
<evidence type="ECO:0000256" key="1">
    <source>
        <dbReference type="ARBA" id="ARBA00004651"/>
    </source>
</evidence>
<reference evidence="9 10" key="1">
    <citation type="journal article" date="2015" name="Genome Announc.">
        <title>Expanding the biotechnology potential of lactobacilli through comparative genomics of 213 strains and associated genera.</title>
        <authorList>
            <person name="Sun Z."/>
            <person name="Harris H.M."/>
            <person name="McCann A."/>
            <person name="Guo C."/>
            <person name="Argimon S."/>
            <person name="Zhang W."/>
            <person name="Yang X."/>
            <person name="Jeffery I.B."/>
            <person name="Cooney J.C."/>
            <person name="Kagawa T.F."/>
            <person name="Liu W."/>
            <person name="Song Y."/>
            <person name="Salvetti E."/>
            <person name="Wrobel A."/>
            <person name="Rasinkangas P."/>
            <person name="Parkhill J."/>
            <person name="Rea M.C."/>
            <person name="O'Sullivan O."/>
            <person name="Ritari J."/>
            <person name="Douillard F.P."/>
            <person name="Paul Ross R."/>
            <person name="Yang R."/>
            <person name="Briner A.E."/>
            <person name="Felis G.E."/>
            <person name="de Vos W.M."/>
            <person name="Barrangou R."/>
            <person name="Klaenhammer T.R."/>
            <person name="Caufield P.W."/>
            <person name="Cui Y."/>
            <person name="Zhang H."/>
            <person name="O'Toole P.W."/>
        </authorList>
    </citation>
    <scope>NUCLEOTIDE SEQUENCE [LARGE SCALE GENOMIC DNA]</scope>
    <source>
        <strain evidence="9 10">DSM 13145</strain>
    </source>
</reference>
<keyword evidence="5 7" id="KW-1133">Transmembrane helix</keyword>
<feature type="transmembrane region" description="Helical" evidence="7">
    <location>
        <begin position="140"/>
        <end position="166"/>
    </location>
</feature>
<dbReference type="GO" id="GO:0005886">
    <property type="term" value="C:plasma membrane"/>
    <property type="evidence" value="ECO:0007669"/>
    <property type="project" value="UniProtKB-SubCell"/>
</dbReference>
<feature type="transmembrane region" description="Helical" evidence="7">
    <location>
        <begin position="371"/>
        <end position="392"/>
    </location>
</feature>
<dbReference type="InterPro" id="IPR011701">
    <property type="entry name" value="MFS"/>
</dbReference>
<comment type="caution">
    <text evidence="9">The sequence shown here is derived from an EMBL/GenBank/DDBJ whole genome shotgun (WGS) entry which is preliminary data.</text>
</comment>
<dbReference type="AlphaFoldDB" id="A0A0R1PHR7"/>
<feature type="transmembrane region" description="Helical" evidence="7">
    <location>
        <begin position="312"/>
        <end position="334"/>
    </location>
</feature>
<evidence type="ECO:0000256" key="7">
    <source>
        <dbReference type="SAM" id="Phobius"/>
    </source>
</evidence>
<dbReference type="PATRIC" id="fig|1423746.3.peg.1655"/>
<evidence type="ECO:0000256" key="5">
    <source>
        <dbReference type="ARBA" id="ARBA00022989"/>
    </source>
</evidence>
<dbReference type="GO" id="GO:0022857">
    <property type="term" value="F:transmembrane transporter activity"/>
    <property type="evidence" value="ECO:0007669"/>
    <property type="project" value="InterPro"/>
</dbReference>
<evidence type="ECO:0000256" key="2">
    <source>
        <dbReference type="ARBA" id="ARBA00022448"/>
    </source>
</evidence>
<evidence type="ECO:0000259" key="8">
    <source>
        <dbReference type="PROSITE" id="PS50850"/>
    </source>
</evidence>
<protein>
    <submittedName>
        <fullName evidence="9">MFS family major facilitator transporter</fullName>
    </submittedName>
</protein>
<feature type="transmembrane region" description="Helical" evidence="7">
    <location>
        <begin position="83"/>
        <end position="102"/>
    </location>
</feature>
<evidence type="ECO:0000256" key="3">
    <source>
        <dbReference type="ARBA" id="ARBA00022475"/>
    </source>
</evidence>
<feature type="transmembrane region" description="Helical" evidence="7">
    <location>
        <begin position="212"/>
        <end position="233"/>
    </location>
</feature>
<dbReference type="Gene3D" id="1.20.1250.20">
    <property type="entry name" value="MFS general substrate transporter like domains"/>
    <property type="match status" value="2"/>
</dbReference>
<name>A0A0R1PHR7_9LACO</name>
<comment type="subcellular location">
    <subcellularLocation>
        <location evidence="1">Cell membrane</location>
        <topology evidence="1">Multi-pass membrane protein</topology>
    </subcellularLocation>
</comment>